<dbReference type="GO" id="GO:0016787">
    <property type="term" value="F:hydrolase activity"/>
    <property type="evidence" value="ECO:0007669"/>
    <property type="project" value="InterPro"/>
</dbReference>
<proteinExistence type="predicted"/>
<dbReference type="InterPro" id="IPR023198">
    <property type="entry name" value="PGP-like_dom2"/>
</dbReference>
<gene>
    <name evidence="1" type="ORF">IC63_13155</name>
</gene>
<dbReference type="EMBL" id="JRKS01000050">
    <property type="protein sequence ID" value="KGJ03558.1"/>
    <property type="molecule type" value="Genomic_DNA"/>
</dbReference>
<organism evidence="1 2">
    <name type="scientific">Paracoccus sphaerophysae</name>
    <dbReference type="NCBI Taxonomy" id="690417"/>
    <lineage>
        <taxon>Bacteria</taxon>
        <taxon>Pseudomonadati</taxon>
        <taxon>Pseudomonadota</taxon>
        <taxon>Alphaproteobacteria</taxon>
        <taxon>Rhodobacterales</taxon>
        <taxon>Paracoccaceae</taxon>
        <taxon>Paracoccus</taxon>
    </lineage>
</organism>
<dbReference type="AlphaFoldDB" id="A0A099EZZ6"/>
<dbReference type="InterPro" id="IPR023214">
    <property type="entry name" value="HAD_sf"/>
</dbReference>
<dbReference type="PANTHER" id="PTHR42896">
    <property type="entry name" value="XYLULOSE-1,5-BISPHOSPHATE (XUBP) PHOSPHATASE"/>
    <property type="match status" value="1"/>
</dbReference>
<evidence type="ECO:0000313" key="1">
    <source>
        <dbReference type="EMBL" id="KGJ03558.1"/>
    </source>
</evidence>
<name>A0A099EZZ6_9RHOB</name>
<evidence type="ECO:0000313" key="2">
    <source>
        <dbReference type="Proteomes" id="UP000029917"/>
    </source>
</evidence>
<keyword evidence="2" id="KW-1185">Reference proteome</keyword>
<accession>A0A099EZZ6</accession>
<dbReference type="Gene3D" id="1.10.150.240">
    <property type="entry name" value="Putative phosphatase, domain 2"/>
    <property type="match status" value="1"/>
</dbReference>
<comment type="caution">
    <text evidence="1">The sequence shown here is derived from an EMBL/GenBank/DDBJ whole genome shotgun (WGS) entry which is preliminary data.</text>
</comment>
<protein>
    <submittedName>
        <fullName evidence="1">CbbY</fullName>
    </submittedName>
</protein>
<reference evidence="1 2" key="2">
    <citation type="submission" date="2014-10" db="EMBL/GenBank/DDBJ databases">
        <title>Paracoccus sanguinis sp. nov., isolated from clinical specimens of New York State patients.</title>
        <authorList>
            <person name="Mingle L.A."/>
            <person name="Cole J.A."/>
            <person name="Lapierre P."/>
            <person name="Musser K.A."/>
        </authorList>
    </citation>
    <scope>NUCLEOTIDE SEQUENCE [LARGE SCALE GENOMIC DNA]</scope>
    <source>
        <strain evidence="1 2">HAMBI 3106</strain>
    </source>
</reference>
<dbReference type="NCBIfam" id="TIGR01509">
    <property type="entry name" value="HAD-SF-IA-v3"/>
    <property type="match status" value="1"/>
</dbReference>
<dbReference type="OrthoDB" id="9782449at2"/>
<dbReference type="InterPro" id="IPR044999">
    <property type="entry name" value="CbbY-like"/>
</dbReference>
<sequence>MKFSALIFDVDGTLSETEELHRRVFNEAFAARGLDWHWTREDHRELLQTTGGKKRIAAFLSRRGEDPAAHDIASLHRDKTDRYTALMSGGEIALRDGVAALISDARAAGLKIAIATTTSRPNIDALIRATLGSEESELFDAIAAGDEVAAKKPAPDVYLLALDRLGVQADRAVALEDWLNGLASAQAAGIACIVSPATYTQGDAFPADTPLVGSFADLGGIAGIAERLGVSA</sequence>
<dbReference type="InterPro" id="IPR006439">
    <property type="entry name" value="HAD-SF_hydro_IA"/>
</dbReference>
<dbReference type="Gene3D" id="3.40.50.1000">
    <property type="entry name" value="HAD superfamily/HAD-like"/>
    <property type="match status" value="1"/>
</dbReference>
<dbReference type="RefSeq" id="WP_036720930.1">
    <property type="nucleotide sequence ID" value="NZ_JRKS01000050.1"/>
</dbReference>
<dbReference type="PRINTS" id="PR00413">
    <property type="entry name" value="HADHALOGNASE"/>
</dbReference>
<reference evidence="1 2" key="1">
    <citation type="submission" date="2014-09" db="EMBL/GenBank/DDBJ databases">
        <authorList>
            <person name="McGinnis J.M."/>
            <person name="Wolfgang W.J."/>
        </authorList>
    </citation>
    <scope>NUCLEOTIDE SEQUENCE [LARGE SCALE GENOMIC DNA]</scope>
    <source>
        <strain evidence="1 2">HAMBI 3106</strain>
    </source>
</reference>
<dbReference type="PANTHER" id="PTHR42896:SF2">
    <property type="entry name" value="CBBY-LIKE PROTEIN"/>
    <property type="match status" value="1"/>
</dbReference>
<dbReference type="SFLD" id="SFLDS00003">
    <property type="entry name" value="Haloacid_Dehalogenase"/>
    <property type="match status" value="1"/>
</dbReference>
<dbReference type="SFLD" id="SFLDG01129">
    <property type="entry name" value="C1.5:_HAD__Beta-PGM__Phosphata"/>
    <property type="match status" value="1"/>
</dbReference>
<dbReference type="SUPFAM" id="SSF56784">
    <property type="entry name" value="HAD-like"/>
    <property type="match status" value="1"/>
</dbReference>
<dbReference type="InterPro" id="IPR036412">
    <property type="entry name" value="HAD-like_sf"/>
</dbReference>
<dbReference type="STRING" id="690417.IC63_13155"/>
<dbReference type="Pfam" id="PF00702">
    <property type="entry name" value="Hydrolase"/>
    <property type="match status" value="1"/>
</dbReference>
<dbReference type="Proteomes" id="UP000029917">
    <property type="component" value="Unassembled WGS sequence"/>
</dbReference>